<reference evidence="3 4" key="1">
    <citation type="journal article" date="2014" name="Nat. Genet.">
        <title>Genome sequence of the hot pepper provides insights into the evolution of pungency in Capsicum species.</title>
        <authorList>
            <person name="Kim S."/>
            <person name="Park M."/>
            <person name="Yeom S.I."/>
            <person name="Kim Y.M."/>
            <person name="Lee J.M."/>
            <person name="Lee H.A."/>
            <person name="Seo E."/>
            <person name="Choi J."/>
            <person name="Cheong K."/>
            <person name="Kim K.T."/>
            <person name="Jung K."/>
            <person name="Lee G.W."/>
            <person name="Oh S.K."/>
            <person name="Bae C."/>
            <person name="Kim S.B."/>
            <person name="Lee H.Y."/>
            <person name="Kim S.Y."/>
            <person name="Kim M.S."/>
            <person name="Kang B.C."/>
            <person name="Jo Y.D."/>
            <person name="Yang H.B."/>
            <person name="Jeong H.J."/>
            <person name="Kang W.H."/>
            <person name="Kwon J.K."/>
            <person name="Shin C."/>
            <person name="Lim J.Y."/>
            <person name="Park J.H."/>
            <person name="Huh J.H."/>
            <person name="Kim J.S."/>
            <person name="Kim B.D."/>
            <person name="Cohen O."/>
            <person name="Paran I."/>
            <person name="Suh M.C."/>
            <person name="Lee S.B."/>
            <person name="Kim Y.K."/>
            <person name="Shin Y."/>
            <person name="Noh S.J."/>
            <person name="Park J."/>
            <person name="Seo Y.S."/>
            <person name="Kwon S.Y."/>
            <person name="Kim H.A."/>
            <person name="Park J.M."/>
            <person name="Kim H.J."/>
            <person name="Choi S.B."/>
            <person name="Bosland P.W."/>
            <person name="Reeves G."/>
            <person name="Jo S.H."/>
            <person name="Lee B.W."/>
            <person name="Cho H.T."/>
            <person name="Choi H.S."/>
            <person name="Lee M.S."/>
            <person name="Yu Y."/>
            <person name="Do Choi Y."/>
            <person name="Park B.S."/>
            <person name="van Deynze A."/>
            <person name="Ashrafi H."/>
            <person name="Hill T."/>
            <person name="Kim W.T."/>
            <person name="Pai H.S."/>
            <person name="Ahn H.K."/>
            <person name="Yeam I."/>
            <person name="Giovannoni J.J."/>
            <person name="Rose J.K."/>
            <person name="Sorensen I."/>
            <person name="Lee S.J."/>
            <person name="Kim R.W."/>
            <person name="Choi I.Y."/>
            <person name="Choi B.S."/>
            <person name="Lim J.S."/>
            <person name="Lee Y.H."/>
            <person name="Choi D."/>
        </authorList>
    </citation>
    <scope>NUCLEOTIDE SEQUENCE [LARGE SCALE GENOMIC DNA]</scope>
    <source>
        <strain evidence="4">cv. CM334</strain>
    </source>
</reference>
<keyword evidence="4" id="KW-1185">Reference proteome</keyword>
<keyword evidence="1" id="KW-0378">Hydrolase</keyword>
<dbReference type="AlphaFoldDB" id="A0A2G2YK17"/>
<dbReference type="GO" id="GO:0050832">
    <property type="term" value="P:defense response to fungus"/>
    <property type="evidence" value="ECO:0000318"/>
    <property type="project" value="GO_Central"/>
</dbReference>
<evidence type="ECO:0000313" key="3">
    <source>
        <dbReference type="EMBL" id="PHT70080.1"/>
    </source>
</evidence>
<evidence type="ECO:0000256" key="1">
    <source>
        <dbReference type="ARBA" id="ARBA00022801"/>
    </source>
</evidence>
<evidence type="ECO:0000256" key="2">
    <source>
        <dbReference type="ARBA" id="ARBA00023295"/>
    </source>
</evidence>
<dbReference type="InterPro" id="IPR017853">
    <property type="entry name" value="GH"/>
</dbReference>
<name>A0A2G2YK17_CAPAN</name>
<dbReference type="InterPro" id="IPR050542">
    <property type="entry name" value="Glycosyl_Hydrlase18_Chitinase"/>
</dbReference>
<dbReference type="GO" id="GO:0005576">
    <property type="term" value="C:extracellular region"/>
    <property type="evidence" value="ECO:0000318"/>
    <property type="project" value="GO_Central"/>
</dbReference>
<keyword evidence="2" id="KW-0326">Glycosidase</keyword>
<protein>
    <submittedName>
        <fullName evidence="3">Uncharacterized protein</fullName>
    </submittedName>
</protein>
<dbReference type="GO" id="GO:0016798">
    <property type="term" value="F:hydrolase activity, acting on glycosyl bonds"/>
    <property type="evidence" value="ECO:0007669"/>
    <property type="project" value="UniProtKB-KW"/>
</dbReference>
<evidence type="ECO:0000313" key="4">
    <source>
        <dbReference type="Proteomes" id="UP000222542"/>
    </source>
</evidence>
<dbReference type="PANTHER" id="PTHR45708:SF49">
    <property type="entry name" value="ENDOCHITINASE"/>
    <property type="match status" value="1"/>
</dbReference>
<gene>
    <name evidence="3" type="ORF">T459_25184</name>
</gene>
<reference evidence="3 4" key="2">
    <citation type="journal article" date="2017" name="Genome Biol.">
        <title>New reference genome sequences of hot pepper reveal the massive evolution of plant disease-resistance genes by retroduplication.</title>
        <authorList>
            <person name="Kim S."/>
            <person name="Park J."/>
            <person name="Yeom S.I."/>
            <person name="Kim Y.M."/>
            <person name="Seo E."/>
            <person name="Kim K.T."/>
            <person name="Kim M.S."/>
            <person name="Lee J.M."/>
            <person name="Cheong K."/>
            <person name="Shin H.S."/>
            <person name="Kim S.B."/>
            <person name="Han K."/>
            <person name="Lee J."/>
            <person name="Park M."/>
            <person name="Lee H.A."/>
            <person name="Lee H.Y."/>
            <person name="Lee Y."/>
            <person name="Oh S."/>
            <person name="Lee J.H."/>
            <person name="Choi E."/>
            <person name="Choi E."/>
            <person name="Lee S.E."/>
            <person name="Jeon J."/>
            <person name="Kim H."/>
            <person name="Choi G."/>
            <person name="Song H."/>
            <person name="Lee J."/>
            <person name="Lee S.C."/>
            <person name="Kwon J.K."/>
            <person name="Lee H.Y."/>
            <person name="Koo N."/>
            <person name="Hong Y."/>
            <person name="Kim R.W."/>
            <person name="Kang W.H."/>
            <person name="Huh J.H."/>
            <person name="Kang B.C."/>
            <person name="Yang T.J."/>
            <person name="Lee Y.H."/>
            <person name="Bennetzen J.L."/>
            <person name="Choi D."/>
        </authorList>
    </citation>
    <scope>NUCLEOTIDE SEQUENCE [LARGE SCALE GENOMIC DNA]</scope>
    <source>
        <strain evidence="4">cv. CM334</strain>
    </source>
</reference>
<proteinExistence type="predicted"/>
<sequence>MDPYSKLLLGHGKPLSDLGRNNFLGGKSSSRPLGDAILDGIDFDIKGGTNKHWDNLARFSLHTENTLRSLRSLSCLTGDIGNLESEWKQWISIPAKRLFLGLPAAVAAAGSGFIPAYDLTKQVLPAIKGSAKYCGVTLWCKYYDDQTGYSVSIKGKELVIAIHGEVATYLWYTFLGGKFSSCALGESFLDGIDFDAKE</sequence>
<dbReference type="Gene3D" id="3.20.20.80">
    <property type="entry name" value="Glycosidases"/>
    <property type="match status" value="2"/>
</dbReference>
<dbReference type="PANTHER" id="PTHR45708">
    <property type="entry name" value="ENDOCHITINASE"/>
    <property type="match status" value="1"/>
</dbReference>
<accession>A0A2G2YK17</accession>
<dbReference type="EMBL" id="AYRZ02000010">
    <property type="protein sequence ID" value="PHT70080.1"/>
    <property type="molecule type" value="Genomic_DNA"/>
</dbReference>
<organism evidence="3 4">
    <name type="scientific">Capsicum annuum</name>
    <name type="common">Capsicum pepper</name>
    <dbReference type="NCBI Taxonomy" id="4072"/>
    <lineage>
        <taxon>Eukaryota</taxon>
        <taxon>Viridiplantae</taxon>
        <taxon>Streptophyta</taxon>
        <taxon>Embryophyta</taxon>
        <taxon>Tracheophyta</taxon>
        <taxon>Spermatophyta</taxon>
        <taxon>Magnoliopsida</taxon>
        <taxon>eudicotyledons</taxon>
        <taxon>Gunneridae</taxon>
        <taxon>Pentapetalae</taxon>
        <taxon>asterids</taxon>
        <taxon>lamiids</taxon>
        <taxon>Solanales</taxon>
        <taxon>Solanaceae</taxon>
        <taxon>Solanoideae</taxon>
        <taxon>Capsiceae</taxon>
        <taxon>Capsicum</taxon>
    </lineage>
</organism>
<dbReference type="Gramene" id="PHT70080">
    <property type="protein sequence ID" value="PHT70080"/>
    <property type="gene ID" value="T459_25184"/>
</dbReference>
<dbReference type="SUPFAM" id="SSF51445">
    <property type="entry name" value="(Trans)glycosidases"/>
    <property type="match status" value="1"/>
</dbReference>
<dbReference type="Proteomes" id="UP000222542">
    <property type="component" value="Unassembled WGS sequence"/>
</dbReference>
<comment type="caution">
    <text evidence="3">The sequence shown here is derived from an EMBL/GenBank/DDBJ whole genome shotgun (WGS) entry which is preliminary data.</text>
</comment>